<dbReference type="AlphaFoldDB" id="C8P6H3"/>
<name>C8P6H3_9LACO</name>
<dbReference type="Proteomes" id="UP000003675">
    <property type="component" value="Unassembled WGS sequence"/>
</dbReference>
<keyword evidence="1" id="KW-0472">Membrane</keyword>
<feature type="transmembrane region" description="Helical" evidence="1">
    <location>
        <begin position="7"/>
        <end position="25"/>
    </location>
</feature>
<reference evidence="3 5" key="2">
    <citation type="journal article" date="2015" name="Genome Announc.">
        <title>Expanding the biotechnology potential of lactobacilli through comparative genomics of 213 strains and associated genera.</title>
        <authorList>
            <person name="Sun Z."/>
            <person name="Harris H.M."/>
            <person name="McCann A."/>
            <person name="Guo C."/>
            <person name="Argimon S."/>
            <person name="Zhang W."/>
            <person name="Yang X."/>
            <person name="Jeffery I.B."/>
            <person name="Cooney J.C."/>
            <person name="Kagawa T.F."/>
            <person name="Liu W."/>
            <person name="Song Y."/>
            <person name="Salvetti E."/>
            <person name="Wrobel A."/>
            <person name="Rasinkangas P."/>
            <person name="Parkhill J."/>
            <person name="Rea M.C."/>
            <person name="O'Sullivan O."/>
            <person name="Ritari J."/>
            <person name="Douillard F.P."/>
            <person name="Paul Ross R."/>
            <person name="Yang R."/>
            <person name="Briner A.E."/>
            <person name="Felis G.E."/>
            <person name="de Vos W.M."/>
            <person name="Barrangou R."/>
            <person name="Klaenhammer T.R."/>
            <person name="Caufield P.W."/>
            <person name="Cui Y."/>
            <person name="Zhang H."/>
            <person name="O'Toole P.W."/>
        </authorList>
    </citation>
    <scope>NUCLEOTIDE SEQUENCE [LARGE SCALE GENOMIC DNA]</scope>
    <source>
        <strain evidence="3 5">DSM 16041</strain>
    </source>
</reference>
<reference evidence="2 4" key="1">
    <citation type="submission" date="2009-09" db="EMBL/GenBank/DDBJ databases">
        <authorList>
            <person name="Qin X."/>
            <person name="Bachman B."/>
            <person name="Battles P."/>
            <person name="Bell A."/>
            <person name="Bess C."/>
            <person name="Bickham C."/>
            <person name="Chaboub L."/>
            <person name="Chen D."/>
            <person name="Coyle M."/>
            <person name="Deiros D.R."/>
            <person name="Dinh H."/>
            <person name="Forbes L."/>
            <person name="Fowler G."/>
            <person name="Francisco L."/>
            <person name="Fu Q."/>
            <person name="Gubbala S."/>
            <person name="Hale W."/>
            <person name="Han Y."/>
            <person name="Hemphill L."/>
            <person name="Highlander S.K."/>
            <person name="Hirani K."/>
            <person name="Hogues M."/>
            <person name="Jackson L."/>
            <person name="Jakkamsetti A."/>
            <person name="Javaid M."/>
            <person name="Jiang H."/>
            <person name="Korchina V."/>
            <person name="Kovar C."/>
            <person name="Lara F."/>
            <person name="Lee S."/>
            <person name="Mata R."/>
            <person name="Mathew T."/>
            <person name="Moen C."/>
            <person name="Morales K."/>
            <person name="Munidasa M."/>
            <person name="Nazareth L."/>
            <person name="Ngo R."/>
            <person name="Nguyen L."/>
            <person name="Okwuonu G."/>
            <person name="Ongeri F."/>
            <person name="Patil S."/>
            <person name="Petrosino J."/>
            <person name="Pham C."/>
            <person name="Pham P."/>
            <person name="Pu L.-L."/>
            <person name="Puazo M."/>
            <person name="Raj R."/>
            <person name="Reid J."/>
            <person name="Rouhana J."/>
            <person name="Saada N."/>
            <person name="Shang Y."/>
            <person name="Simmons D."/>
            <person name="Thornton R."/>
            <person name="Warren J."/>
            <person name="Weissenberger G."/>
            <person name="Zhang J."/>
            <person name="Zhang L."/>
            <person name="Zhou C."/>
            <person name="Zhu D."/>
            <person name="Muzny D."/>
            <person name="Worley K."/>
            <person name="Gibbs R."/>
        </authorList>
    </citation>
    <scope>NUCLEOTIDE SEQUENCE [LARGE SCALE GENOMIC DNA]</scope>
    <source>
        <strain evidence="2 4">DSM 16041</strain>
    </source>
</reference>
<dbReference type="PATRIC" id="fig|525309.8.peg.55"/>
<evidence type="ECO:0000256" key="1">
    <source>
        <dbReference type="SAM" id="Phobius"/>
    </source>
</evidence>
<protein>
    <submittedName>
        <fullName evidence="2">Uncharacterized protein</fullName>
    </submittedName>
</protein>
<evidence type="ECO:0000313" key="3">
    <source>
        <dbReference type="EMBL" id="KRK60859.1"/>
    </source>
</evidence>
<dbReference type="HOGENOM" id="CLU_2569555_0_0_9"/>
<evidence type="ECO:0000313" key="2">
    <source>
        <dbReference type="EMBL" id="EEW53931.1"/>
    </source>
</evidence>
<evidence type="ECO:0000313" key="4">
    <source>
        <dbReference type="Proteomes" id="UP000003675"/>
    </source>
</evidence>
<dbReference type="EMBL" id="AZDK01000001">
    <property type="protein sequence ID" value="KRK60859.1"/>
    <property type="molecule type" value="Genomic_DNA"/>
</dbReference>
<feature type="transmembrane region" description="Helical" evidence="1">
    <location>
        <begin position="59"/>
        <end position="79"/>
    </location>
</feature>
<accession>C8P6H3</accession>
<dbReference type="eggNOG" id="ENOG5030BF6">
    <property type="taxonomic scope" value="Bacteria"/>
</dbReference>
<comment type="caution">
    <text evidence="2">The sequence shown here is derived from an EMBL/GenBank/DDBJ whole genome shotgun (WGS) entry which is preliminary data.</text>
</comment>
<keyword evidence="1" id="KW-1133">Transmembrane helix</keyword>
<dbReference type="RefSeq" id="WP_007124204.1">
    <property type="nucleotide sequence ID" value="NZ_AZDK01000001.1"/>
</dbReference>
<gene>
    <name evidence="3" type="ORF">FC31_GL000050</name>
    <name evidence="2" type="ORF">HMPREF0494_0917</name>
</gene>
<keyword evidence="5" id="KW-1185">Reference proteome</keyword>
<dbReference type="EMBL" id="ACLL01000022">
    <property type="protein sequence ID" value="EEW53931.1"/>
    <property type="molecule type" value="Genomic_DNA"/>
</dbReference>
<sequence>MGKERRILIWTITAVMLLLFSEIWIKNEATSHVVNIIGSLVMMRVFMKAFKNEGKKVTFWLTIAVVAFMVDILLNLILLSI</sequence>
<dbReference type="Proteomes" id="UP000051883">
    <property type="component" value="Unassembled WGS sequence"/>
</dbReference>
<proteinExistence type="predicted"/>
<evidence type="ECO:0000313" key="5">
    <source>
        <dbReference type="Proteomes" id="UP000051883"/>
    </source>
</evidence>
<dbReference type="STRING" id="525309.HMPREF0494_0917"/>
<keyword evidence="1" id="KW-0812">Transmembrane</keyword>
<organism evidence="2 4">
    <name type="scientific">Limosilactobacillus antri DSM 16041</name>
    <dbReference type="NCBI Taxonomy" id="525309"/>
    <lineage>
        <taxon>Bacteria</taxon>
        <taxon>Bacillati</taxon>
        <taxon>Bacillota</taxon>
        <taxon>Bacilli</taxon>
        <taxon>Lactobacillales</taxon>
        <taxon>Lactobacillaceae</taxon>
        <taxon>Limosilactobacillus</taxon>
    </lineage>
</organism>